<gene>
    <name evidence="3" type="ORF">D3M59_09400</name>
</gene>
<dbReference type="RefSeq" id="WP_119533417.1">
    <property type="nucleotide sequence ID" value="NZ_QXTF01000003.1"/>
</dbReference>
<feature type="chain" id="PRO_5019575938" description="SCP domain-containing protein" evidence="1">
    <location>
        <begin position="18"/>
        <end position="202"/>
    </location>
</feature>
<reference evidence="3 4" key="1">
    <citation type="submission" date="2018-09" db="EMBL/GenBank/DDBJ databases">
        <title>Sphingomonas sp. DAC4.</title>
        <authorList>
            <person name="Seo T."/>
        </authorList>
    </citation>
    <scope>NUCLEOTIDE SEQUENCE [LARGE SCALE GENOMIC DNA]</scope>
    <source>
        <strain evidence="3 4">DAC4</strain>
    </source>
</reference>
<protein>
    <recommendedName>
        <fullName evidence="2">SCP domain-containing protein</fullName>
    </recommendedName>
</protein>
<dbReference type="OrthoDB" id="9794228at2"/>
<dbReference type="InterPro" id="IPR001283">
    <property type="entry name" value="CRISP-related"/>
</dbReference>
<organism evidence="3 4">
    <name type="scientific">Sphingomonas edaphi</name>
    <dbReference type="NCBI Taxonomy" id="2315689"/>
    <lineage>
        <taxon>Bacteria</taxon>
        <taxon>Pseudomonadati</taxon>
        <taxon>Pseudomonadota</taxon>
        <taxon>Alphaproteobacteria</taxon>
        <taxon>Sphingomonadales</taxon>
        <taxon>Sphingomonadaceae</taxon>
        <taxon>Sphingomonas</taxon>
    </lineage>
</organism>
<dbReference type="AlphaFoldDB" id="A0A418PYP9"/>
<feature type="signal peptide" evidence="1">
    <location>
        <begin position="1"/>
        <end position="17"/>
    </location>
</feature>
<dbReference type="SUPFAM" id="SSF55797">
    <property type="entry name" value="PR-1-like"/>
    <property type="match status" value="1"/>
</dbReference>
<dbReference type="PANTHER" id="PTHR10334">
    <property type="entry name" value="CYSTEINE-RICH SECRETORY PROTEIN-RELATED"/>
    <property type="match status" value="1"/>
</dbReference>
<keyword evidence="1" id="KW-0732">Signal</keyword>
<accession>A0A418PYP9</accession>
<evidence type="ECO:0000313" key="4">
    <source>
        <dbReference type="Proteomes" id="UP000285023"/>
    </source>
</evidence>
<evidence type="ECO:0000259" key="2">
    <source>
        <dbReference type="SMART" id="SM00198"/>
    </source>
</evidence>
<dbReference type="Proteomes" id="UP000285023">
    <property type="component" value="Unassembled WGS sequence"/>
</dbReference>
<dbReference type="InterPro" id="IPR035940">
    <property type="entry name" value="CAP_sf"/>
</dbReference>
<dbReference type="Pfam" id="PF00188">
    <property type="entry name" value="CAP"/>
    <property type="match status" value="1"/>
</dbReference>
<evidence type="ECO:0000256" key="1">
    <source>
        <dbReference type="SAM" id="SignalP"/>
    </source>
</evidence>
<evidence type="ECO:0000313" key="3">
    <source>
        <dbReference type="EMBL" id="RIX27264.1"/>
    </source>
</evidence>
<dbReference type="PRINTS" id="PR00837">
    <property type="entry name" value="V5TPXLIKE"/>
</dbReference>
<feature type="domain" description="SCP" evidence="2">
    <location>
        <begin position="35"/>
        <end position="175"/>
    </location>
</feature>
<comment type="caution">
    <text evidence="3">The sequence shown here is derived from an EMBL/GenBank/DDBJ whole genome shotgun (WGS) entry which is preliminary data.</text>
</comment>
<keyword evidence="4" id="KW-1185">Reference proteome</keyword>
<sequence length="202" mass="21942">MKRLLVLAMLFAAPASAATLPSPNWPGPADRGPLLLRATTISLHNAARREFGVAPLQWSDDLAAGAMAHANYMARTGIYGHDKTPGRRKVAGENLWRGPRGVFSYDTMIQVMVDEQKLFRAGLFPHNSSNGRWEAVAHYTQIVWPTTTHVGCAVASNATTDYFVCRYSPAGNKDGFHLVAGRDPLVATEPSASPAQIATRRD</sequence>
<dbReference type="Gene3D" id="3.40.33.10">
    <property type="entry name" value="CAP"/>
    <property type="match status" value="1"/>
</dbReference>
<proteinExistence type="predicted"/>
<dbReference type="EMBL" id="QXTF01000003">
    <property type="protein sequence ID" value="RIX27264.1"/>
    <property type="molecule type" value="Genomic_DNA"/>
</dbReference>
<dbReference type="SMART" id="SM00198">
    <property type="entry name" value="SCP"/>
    <property type="match status" value="1"/>
</dbReference>
<name>A0A418PYP9_9SPHN</name>
<dbReference type="InterPro" id="IPR014044">
    <property type="entry name" value="CAP_dom"/>
</dbReference>